<feature type="region of interest" description="Disordered" evidence="1">
    <location>
        <begin position="80"/>
        <end position="103"/>
    </location>
</feature>
<reference evidence="2 3" key="1">
    <citation type="submission" date="2016-11" db="EMBL/GenBank/DDBJ databases">
        <authorList>
            <person name="Jaros S."/>
            <person name="Januszkiewicz K."/>
            <person name="Wedrychowicz H."/>
        </authorList>
    </citation>
    <scope>NUCLEOTIDE SEQUENCE [LARGE SCALE GENOMIC DNA]</scope>
    <source>
        <strain evidence="2 3">DSM 14916</strain>
    </source>
</reference>
<sequence>MNALLAEIGRDEWEIKSVIPLTSSRTYVEGLINNHGMFQNTWGAGYGYGAPYAEGVVLICQRRVELTEAEHAEWRAAKEAKARQAAEEKAAAQRAEERKSAAKAIRDTPIENVSGGLFARARYRFDGVEYDENAAAMAAREEKARRAEEGA</sequence>
<dbReference type="EMBL" id="FQZF01000002">
    <property type="protein sequence ID" value="SHI34921.1"/>
    <property type="molecule type" value="Genomic_DNA"/>
</dbReference>
<accession>A0A1M6AEU7</accession>
<proteinExistence type="predicted"/>
<protein>
    <submittedName>
        <fullName evidence="2">Uncharacterized protein</fullName>
    </submittedName>
</protein>
<gene>
    <name evidence="2" type="ORF">SAMN02745194_00099</name>
</gene>
<dbReference type="AlphaFoldDB" id="A0A1M6AEU7"/>
<evidence type="ECO:0000313" key="2">
    <source>
        <dbReference type="EMBL" id="SHI34921.1"/>
    </source>
</evidence>
<evidence type="ECO:0000256" key="1">
    <source>
        <dbReference type="SAM" id="MobiDB-lite"/>
    </source>
</evidence>
<keyword evidence="3" id="KW-1185">Reference proteome</keyword>
<evidence type="ECO:0000313" key="3">
    <source>
        <dbReference type="Proteomes" id="UP000184387"/>
    </source>
</evidence>
<organism evidence="2 3">
    <name type="scientific">Muricoccus roseus</name>
    <dbReference type="NCBI Taxonomy" id="198092"/>
    <lineage>
        <taxon>Bacteria</taxon>
        <taxon>Pseudomonadati</taxon>
        <taxon>Pseudomonadota</taxon>
        <taxon>Alphaproteobacteria</taxon>
        <taxon>Acetobacterales</taxon>
        <taxon>Roseomonadaceae</taxon>
        <taxon>Muricoccus</taxon>
    </lineage>
</organism>
<name>A0A1M6AEU7_9PROT</name>
<dbReference type="Proteomes" id="UP000184387">
    <property type="component" value="Unassembled WGS sequence"/>
</dbReference>
<dbReference type="RefSeq" id="WP_073130135.1">
    <property type="nucleotide sequence ID" value="NZ_FQZF01000002.1"/>
</dbReference>